<name>A0ABT5DG06_9BACT</name>
<reference evidence="1 2" key="1">
    <citation type="submission" date="2022-11" db="EMBL/GenBank/DDBJ databases">
        <title>Minimal conservation of predation-associated metabolite biosynthetic gene clusters underscores biosynthetic potential of Myxococcota including descriptions for ten novel species: Archangium lansinium sp. nov., Myxococcus landrumus sp. nov., Nannocystis bai.</title>
        <authorList>
            <person name="Ahearne A."/>
            <person name="Stevens C."/>
            <person name="Dowd S."/>
        </authorList>
    </citation>
    <scope>NUCLEOTIDE SEQUENCE [LARGE SCALE GENOMIC DNA]</scope>
    <source>
        <strain evidence="1 2">NCWAL01</strain>
    </source>
</reference>
<evidence type="ECO:0000313" key="2">
    <source>
        <dbReference type="Proteomes" id="UP001221838"/>
    </source>
</evidence>
<proteinExistence type="predicted"/>
<dbReference type="RefSeq" id="WP_272142669.1">
    <property type="nucleotide sequence ID" value="NZ_JAQNDM010000002.1"/>
</dbReference>
<dbReference type="Pfam" id="PF10923">
    <property type="entry name" value="BrxC_BrxD"/>
    <property type="match status" value="1"/>
</dbReference>
<comment type="caution">
    <text evidence="1">The sequence shown here is derived from an EMBL/GenBank/DDBJ whole genome shotgun (WGS) entry which is preliminary data.</text>
</comment>
<dbReference type="InterPro" id="IPR021228">
    <property type="entry name" value="BrxD"/>
</dbReference>
<organism evidence="1 2">
    <name type="scientific">Stigmatella ashevillensis</name>
    <dbReference type="NCBI Taxonomy" id="2995309"/>
    <lineage>
        <taxon>Bacteria</taxon>
        <taxon>Pseudomonadati</taxon>
        <taxon>Myxococcota</taxon>
        <taxon>Myxococcia</taxon>
        <taxon>Myxococcales</taxon>
        <taxon>Cystobacterineae</taxon>
        <taxon>Archangiaceae</taxon>
        <taxon>Stigmatella</taxon>
    </lineage>
</organism>
<sequence length="403" mass="45319">MDTLDAALDNAVGVPASQESGWRKLEFLRNPFPSRSHPIWDVFYGQEVVRKRFYDDLVVFLRDSTTTTLFFTGGNRVGKTHFMEYHRRELSRRLPERGLTVPVVVASAQSCDFWQLYIQMIEQVDDSLRAQAGAGLFEAEVPPAVAERLSELPSGDFRRAVERAWSARTTPQGSEPVRLLLRQWLRGERLRAAKREELGVSGLLDSQAEVMNAFEGLVKYLLLQEPSAATTAPGAERPSRCSGIVIFLDEFELVWKFRRDRRDQYLQALRALIDACPKGLFLSVGMATNTGVGTGEVETAYPALFQRLKGARSIPTLVQIGGVVEALGYARSFEEYGRREFRSRPGQGPAPQEGKQSLFSDREIEALFKELAGFIGSVAQGEFFDRLHLEAERKLQSHQEASR</sequence>
<dbReference type="InterPro" id="IPR027417">
    <property type="entry name" value="P-loop_NTPase"/>
</dbReference>
<dbReference type="SUPFAM" id="SSF52540">
    <property type="entry name" value="P-loop containing nucleoside triphosphate hydrolases"/>
    <property type="match status" value="1"/>
</dbReference>
<gene>
    <name evidence="1" type="ORF">POL68_29010</name>
</gene>
<dbReference type="Proteomes" id="UP001221838">
    <property type="component" value="Unassembled WGS sequence"/>
</dbReference>
<evidence type="ECO:0000313" key="1">
    <source>
        <dbReference type="EMBL" id="MDC0712538.1"/>
    </source>
</evidence>
<dbReference type="EMBL" id="JAQNDM010000002">
    <property type="protein sequence ID" value="MDC0712538.1"/>
    <property type="molecule type" value="Genomic_DNA"/>
</dbReference>
<keyword evidence="2" id="KW-1185">Reference proteome</keyword>
<protein>
    <submittedName>
        <fullName evidence="1">DUF2791 family P-loop domain-containing protein</fullName>
    </submittedName>
</protein>
<accession>A0ABT5DG06</accession>